<comment type="caution">
    <text evidence="2">The sequence shown here is derived from an EMBL/GenBank/DDBJ whole genome shotgun (WGS) entry which is preliminary data.</text>
</comment>
<sequence length="346" mass="39562">MTPLGLPRSEATAHTLRGKKRVRRIHIELSFYRQQVQELELQLKRLELHKAQSGTPLKQRLRAEEQHKELCEKHAIVAKLSTELLKLLEKCGNDENFAGCLDSNTQPRFLLFSTAADDKIVAEQLANVARLRLELKHREYQAPIRTVDFSWGLSRGNLFVKRDPTVLLEVHCRTTVPFNLEVATRAYWRLFCVEHGEKDSAADVSANTITRSFSLRLEFEGLVSEASGRYTCQTHVEDDKVTITWVEHADVSEFGGVIFNGMQYQKRACMILRRVPREGPAHQSTSTVVDTYFQTTPILHDSVPDKLQQTQAFINSAHRSHSKLNKVVCQHMSNLLLEEDWKATFG</sequence>
<gene>
    <name evidence="2" type="ORF">PHYPSEUDO_010147</name>
</gene>
<dbReference type="Proteomes" id="UP000694044">
    <property type="component" value="Unassembled WGS sequence"/>
</dbReference>
<protein>
    <submittedName>
        <fullName evidence="2">Uncharacterized protein</fullName>
    </submittedName>
</protein>
<keyword evidence="1" id="KW-0175">Coiled coil</keyword>
<dbReference type="OrthoDB" id="128442at2759"/>
<keyword evidence="3" id="KW-1185">Reference proteome</keyword>
<dbReference type="EMBL" id="JAGDFM010000428">
    <property type="protein sequence ID" value="KAG7378395.1"/>
    <property type="molecule type" value="Genomic_DNA"/>
</dbReference>
<accession>A0A8T1VBI0</accession>
<evidence type="ECO:0000313" key="3">
    <source>
        <dbReference type="Proteomes" id="UP000694044"/>
    </source>
</evidence>
<reference evidence="2" key="1">
    <citation type="submission" date="2021-02" db="EMBL/GenBank/DDBJ databases">
        <authorList>
            <person name="Palmer J.M."/>
        </authorList>
    </citation>
    <scope>NUCLEOTIDE SEQUENCE</scope>
    <source>
        <strain evidence="2">SCRP734</strain>
    </source>
</reference>
<proteinExistence type="predicted"/>
<organism evidence="2 3">
    <name type="scientific">Phytophthora pseudosyringae</name>
    <dbReference type="NCBI Taxonomy" id="221518"/>
    <lineage>
        <taxon>Eukaryota</taxon>
        <taxon>Sar</taxon>
        <taxon>Stramenopiles</taxon>
        <taxon>Oomycota</taxon>
        <taxon>Peronosporomycetes</taxon>
        <taxon>Peronosporales</taxon>
        <taxon>Peronosporaceae</taxon>
        <taxon>Phytophthora</taxon>
    </lineage>
</organism>
<evidence type="ECO:0000256" key="1">
    <source>
        <dbReference type="SAM" id="Coils"/>
    </source>
</evidence>
<evidence type="ECO:0000313" key="2">
    <source>
        <dbReference type="EMBL" id="KAG7378395.1"/>
    </source>
</evidence>
<name>A0A8T1VBI0_9STRA</name>
<dbReference type="AlphaFoldDB" id="A0A8T1VBI0"/>
<feature type="coiled-coil region" evidence="1">
    <location>
        <begin position="22"/>
        <end position="49"/>
    </location>
</feature>